<evidence type="ECO:0000313" key="2">
    <source>
        <dbReference type="EMBL" id="GAT31920.1"/>
    </source>
</evidence>
<comment type="caution">
    <text evidence="2">The sequence shown here is derived from an EMBL/GenBank/DDBJ whole genome shotgun (WGS) entry which is preliminary data.</text>
</comment>
<dbReference type="AlphaFoldDB" id="A0A146G2P0"/>
<sequence length="243" mass="27692">MRNISILIFLIVFSTIAANHGRSFQTQTGKWMWDNSDVVCVARWKKWTARESAPGKTVFLVEYCELQSLKGAERFPKTGTIILTMPDMTERIPSGFSREFPDNLATLLFLKNESGLLQPPPDGDWQFCPVFEYKDPLPQFHSLKELLICAANTQPDNCYAFFDLMTGFEDQELRDFLVAKSQSSDLRTAYFALSTLSSDKDPDAYELAEAALERGQDTMSPDLRKSFEHLIENTEHFAKQPPL</sequence>
<dbReference type="EMBL" id="BDCO01000002">
    <property type="protein sequence ID" value="GAT31920.1"/>
    <property type="molecule type" value="Genomic_DNA"/>
</dbReference>
<evidence type="ECO:0000256" key="1">
    <source>
        <dbReference type="SAM" id="SignalP"/>
    </source>
</evidence>
<keyword evidence="3" id="KW-1185">Reference proteome</keyword>
<keyword evidence="1" id="KW-0732">Signal</keyword>
<organism evidence="2 3">
    <name type="scientific">Terrimicrobium sacchariphilum</name>
    <dbReference type="NCBI Taxonomy" id="690879"/>
    <lineage>
        <taxon>Bacteria</taxon>
        <taxon>Pseudomonadati</taxon>
        <taxon>Verrucomicrobiota</taxon>
        <taxon>Terrimicrobiia</taxon>
        <taxon>Terrimicrobiales</taxon>
        <taxon>Terrimicrobiaceae</taxon>
        <taxon>Terrimicrobium</taxon>
    </lineage>
</organism>
<dbReference type="InParanoid" id="A0A146G2P0"/>
<feature type="signal peptide" evidence="1">
    <location>
        <begin position="1"/>
        <end position="17"/>
    </location>
</feature>
<dbReference type="STRING" id="690879.TSACC_2315"/>
<feature type="chain" id="PRO_5007524549" description="HEAT repeat-containing protein" evidence="1">
    <location>
        <begin position="18"/>
        <end position="243"/>
    </location>
</feature>
<dbReference type="Proteomes" id="UP000076023">
    <property type="component" value="Unassembled WGS sequence"/>
</dbReference>
<gene>
    <name evidence="2" type="ORF">TSACC_2315</name>
</gene>
<accession>A0A146G2P0</accession>
<evidence type="ECO:0008006" key="4">
    <source>
        <dbReference type="Google" id="ProtNLM"/>
    </source>
</evidence>
<reference evidence="3" key="1">
    <citation type="journal article" date="2017" name="Genome Announc.">
        <title>Draft Genome Sequence of Terrimicrobium sacchariphilum NM-5T, a Facultative Anaerobic Soil Bacterium of the Class Spartobacteria.</title>
        <authorList>
            <person name="Qiu Y.L."/>
            <person name="Tourlousse D.M."/>
            <person name="Matsuura N."/>
            <person name="Ohashi A."/>
            <person name="Sekiguchi Y."/>
        </authorList>
    </citation>
    <scope>NUCLEOTIDE SEQUENCE [LARGE SCALE GENOMIC DNA]</scope>
    <source>
        <strain evidence="3">NM-5</strain>
    </source>
</reference>
<name>A0A146G2P0_TERSA</name>
<proteinExistence type="predicted"/>
<evidence type="ECO:0000313" key="3">
    <source>
        <dbReference type="Proteomes" id="UP000076023"/>
    </source>
</evidence>
<protein>
    <recommendedName>
        <fullName evidence="4">HEAT repeat-containing protein</fullName>
    </recommendedName>
</protein>